<dbReference type="RefSeq" id="WP_280557900.1">
    <property type="nucleotide sequence ID" value="NZ_CP123488.1"/>
</dbReference>
<dbReference type="InterPro" id="IPR001764">
    <property type="entry name" value="Glyco_hydro_3_N"/>
</dbReference>
<proteinExistence type="inferred from homology"/>
<dbReference type="InterPro" id="IPR017853">
    <property type="entry name" value="GH"/>
</dbReference>
<dbReference type="GO" id="GO:0005975">
    <property type="term" value="P:carbohydrate metabolic process"/>
    <property type="evidence" value="ECO:0007669"/>
    <property type="project" value="InterPro"/>
</dbReference>
<sequence length="931" mass="101949">MHQHLVGKPLEGFAEFAMTVAAQGAVLLKNRPEVLPLDELDTVAIFGRTQINYYRSGTGSGGAVNVISSCNLLDAMRARCGTRVNEVLAQHYAQWVNTHPFDNGGGGWAQEPWFQQEMPLSDEMVLQAKQASNKAVVVIGRTAGEDKDNADVPGGYRLTEEELEMLRAVCLHFDHVIVVLNVSSIIDMSWAESPQLCPHIGAILYAWHGGPDGSKAVVSLLCGDITPSGKLTDTIACSLDDYPSTPCWGDSAQNIYQEDIYVGYRYFETFRPQQVLYPFGFGLSYTRFAIHSLSMKRDIDNPLSFQITAKVDNVGERYAGSEVVQIYLEAPQGQLGKPSRALVAFAKSRVLQPGEGETLTMTVTLEQLASWDDSGATGNPNCWVLEAGVYRFWGGNSVRNLQPISMQGKAGYTQPMLRILSCHEEALAPTVSFTRLRPGKRLQSGTWLEEWEEVPRRKTALRERIVARLPQPLEIVGDKGIKLDDVAQGNARMDDFIAQLNIDELACLVRGEGMCSHKVTPGVASAFGGTGDSLLDKGIPLAATADGPSGIRMDNGAYATLMPSGTLLASTWDPVLVERLYVMEGKELQQNQIDLLLGPGMNIHRHPLNGRNFEYFSEDPLVTGMMAVAMVNGIRSGGGIATLKHFACNNQEHARAQADSVVSARALREIYLKGFEYAVKQGSAMAIMTAYNPINGHWSASNYCLNTTILRDDWGFRGIVMTDWWAKMNDAINGGVATVNNTAAMIRAQNDLYMVVNNNGAEINAGDDNTLSALEEGTLTLGELQRCAHHILTFMLHTQVVKRGDKPKVNVPTIAADRTLFIEDAIKIAPESRLRFSDTLAIYIEDGGVYDLLVSVNSAAMPLAQTATNLLLNGKFVATVQTRGTLGQRVTQKLCRVLLEPGYYRVETEVINPGLNIDWLEFRNMGSSGSR</sequence>
<accession>A0AA95G4K6</accession>
<dbReference type="Gene3D" id="2.60.40.10">
    <property type="entry name" value="Immunoglobulins"/>
    <property type="match status" value="1"/>
</dbReference>
<dbReference type="EMBL" id="CP123488">
    <property type="protein sequence ID" value="WGL57223.1"/>
    <property type="molecule type" value="Genomic_DNA"/>
</dbReference>
<evidence type="ECO:0000256" key="3">
    <source>
        <dbReference type="ARBA" id="ARBA00023277"/>
    </source>
</evidence>
<dbReference type="InterPro" id="IPR036881">
    <property type="entry name" value="Glyco_hydro_3_C_sf"/>
</dbReference>
<organism evidence="7 8">
    <name type="scientific">Kluyvera intermedia</name>
    <name type="common">Enterobacter intermedius</name>
    <dbReference type="NCBI Taxonomy" id="61648"/>
    <lineage>
        <taxon>Bacteria</taxon>
        <taxon>Pseudomonadati</taxon>
        <taxon>Pseudomonadota</taxon>
        <taxon>Gammaproteobacteria</taxon>
        <taxon>Enterobacterales</taxon>
        <taxon>Enterobacteriaceae</taxon>
        <taxon>Kluyvera</taxon>
    </lineage>
</organism>
<dbReference type="InterPro" id="IPR019800">
    <property type="entry name" value="Glyco_hydro_3_AS"/>
</dbReference>
<dbReference type="InterPro" id="IPR036962">
    <property type="entry name" value="Glyco_hydro_3_N_sf"/>
</dbReference>
<evidence type="ECO:0000256" key="1">
    <source>
        <dbReference type="ARBA" id="ARBA00005336"/>
    </source>
</evidence>
<dbReference type="Pfam" id="PF00933">
    <property type="entry name" value="Glyco_hydro_3"/>
    <property type="match status" value="1"/>
</dbReference>
<dbReference type="AlphaFoldDB" id="A0AA95G4K6"/>
<evidence type="ECO:0000256" key="2">
    <source>
        <dbReference type="ARBA" id="ARBA00022801"/>
    </source>
</evidence>
<keyword evidence="2 5" id="KW-0378">Hydrolase</keyword>
<keyword evidence="4 5" id="KW-0326">Glycosidase</keyword>
<evidence type="ECO:0000256" key="5">
    <source>
        <dbReference type="RuleBase" id="RU361161"/>
    </source>
</evidence>
<dbReference type="Pfam" id="PF14310">
    <property type="entry name" value="Fn3-like"/>
    <property type="match status" value="1"/>
</dbReference>
<evidence type="ECO:0000259" key="6">
    <source>
        <dbReference type="SMART" id="SM01217"/>
    </source>
</evidence>
<dbReference type="PROSITE" id="PS00775">
    <property type="entry name" value="GLYCOSYL_HYDROL_F3"/>
    <property type="match status" value="1"/>
</dbReference>
<dbReference type="PRINTS" id="PR00133">
    <property type="entry name" value="GLHYDRLASE3"/>
</dbReference>
<evidence type="ECO:0000313" key="8">
    <source>
        <dbReference type="Proteomes" id="UP001177527"/>
    </source>
</evidence>
<dbReference type="InterPro" id="IPR013783">
    <property type="entry name" value="Ig-like_fold"/>
</dbReference>
<dbReference type="PANTHER" id="PTHR42715:SF10">
    <property type="entry name" value="BETA-GLUCOSIDASE"/>
    <property type="match status" value="1"/>
</dbReference>
<dbReference type="Gene3D" id="3.20.20.300">
    <property type="entry name" value="Glycoside hydrolase, family 3, N-terminal domain"/>
    <property type="match status" value="1"/>
</dbReference>
<dbReference type="SMART" id="SM01217">
    <property type="entry name" value="Fn3_like"/>
    <property type="match status" value="1"/>
</dbReference>
<feature type="domain" description="Fibronectin type III-like" evidence="6">
    <location>
        <begin position="322"/>
        <end position="398"/>
    </location>
</feature>
<reference evidence="7" key="1">
    <citation type="submission" date="2023-04" db="EMBL/GenBank/DDBJ databases">
        <title>APH(3)-Id, a novel chromosomal aminoglycoside phosphotransferase, identified from an environmental isolate of Kluyvera intermedia DW18.</title>
        <authorList>
            <person name="Sha Y."/>
        </authorList>
    </citation>
    <scope>NUCLEOTIDE SEQUENCE</scope>
    <source>
        <strain evidence="7">DW18</strain>
    </source>
</reference>
<dbReference type="Pfam" id="PF01915">
    <property type="entry name" value="Glyco_hydro_3_C"/>
    <property type="match status" value="1"/>
</dbReference>
<comment type="similarity">
    <text evidence="1 5">Belongs to the glycosyl hydrolase 3 family.</text>
</comment>
<dbReference type="InterPro" id="IPR002772">
    <property type="entry name" value="Glyco_hydro_3_C"/>
</dbReference>
<dbReference type="InterPro" id="IPR050288">
    <property type="entry name" value="Cellulose_deg_GH3"/>
</dbReference>
<dbReference type="Gene3D" id="3.40.50.1700">
    <property type="entry name" value="Glycoside hydrolase family 3 C-terminal domain"/>
    <property type="match status" value="1"/>
</dbReference>
<evidence type="ECO:0000313" key="7">
    <source>
        <dbReference type="EMBL" id="WGL57223.1"/>
    </source>
</evidence>
<dbReference type="InterPro" id="IPR026891">
    <property type="entry name" value="Fn3-like"/>
</dbReference>
<dbReference type="PANTHER" id="PTHR42715">
    <property type="entry name" value="BETA-GLUCOSIDASE"/>
    <property type="match status" value="1"/>
</dbReference>
<evidence type="ECO:0000256" key="4">
    <source>
        <dbReference type="ARBA" id="ARBA00023295"/>
    </source>
</evidence>
<dbReference type="GO" id="GO:0004553">
    <property type="term" value="F:hydrolase activity, hydrolyzing O-glycosyl compounds"/>
    <property type="evidence" value="ECO:0007669"/>
    <property type="project" value="InterPro"/>
</dbReference>
<keyword evidence="3" id="KW-0119">Carbohydrate metabolism</keyword>
<dbReference type="SUPFAM" id="SSF51445">
    <property type="entry name" value="(Trans)glycosidases"/>
    <property type="match status" value="1"/>
</dbReference>
<dbReference type="Proteomes" id="UP001177527">
    <property type="component" value="Chromosome"/>
</dbReference>
<dbReference type="SUPFAM" id="SSF52279">
    <property type="entry name" value="Beta-D-glucan exohydrolase, C-terminal domain"/>
    <property type="match status" value="1"/>
</dbReference>
<gene>
    <name evidence="7" type="ORF">QBD33_05365</name>
</gene>
<protein>
    <submittedName>
        <fullName evidence="7">Glycoside hydrolase family 3 N-terminal domain-containing protein</fullName>
    </submittedName>
</protein>
<name>A0AA95G4K6_KLUIN</name>